<dbReference type="GO" id="GO:0019213">
    <property type="term" value="F:deacetylase activity"/>
    <property type="evidence" value="ECO:0007669"/>
    <property type="project" value="TreeGrafter"/>
</dbReference>
<name>A0A6L5A481_PEDPE</name>
<keyword evidence="3" id="KW-0378">Hydrolase</keyword>
<gene>
    <name evidence="6" type="ORF">GBO79_03215</name>
    <name evidence="7" type="ORF">ITQ97_04860</name>
</gene>
<dbReference type="EMBL" id="WENB01000002">
    <property type="protein sequence ID" value="KAF0414241.1"/>
    <property type="molecule type" value="Genomic_DNA"/>
</dbReference>
<dbReference type="InterPro" id="IPR011330">
    <property type="entry name" value="Glyco_hydro/deAcase_b/a-brl"/>
</dbReference>
<dbReference type="GO" id="GO:0005975">
    <property type="term" value="P:carbohydrate metabolic process"/>
    <property type="evidence" value="ECO:0007669"/>
    <property type="project" value="InterPro"/>
</dbReference>
<dbReference type="PANTHER" id="PTHR31609">
    <property type="entry name" value="YDJC DEACETYLASE FAMILY MEMBER"/>
    <property type="match status" value="1"/>
</dbReference>
<dbReference type="InterPro" id="IPR006879">
    <property type="entry name" value="YdjC-like"/>
</dbReference>
<keyword evidence="4" id="KW-0460">Magnesium</keyword>
<evidence type="ECO:0000313" key="7">
    <source>
        <dbReference type="EMBL" id="MBF7127143.1"/>
    </source>
</evidence>
<dbReference type="AlphaFoldDB" id="A0A6L5A481"/>
<dbReference type="GO" id="GO:0046872">
    <property type="term" value="F:metal ion binding"/>
    <property type="evidence" value="ECO:0007669"/>
    <property type="project" value="UniProtKB-KW"/>
</dbReference>
<comment type="cofactor">
    <cofactor evidence="1">
        <name>Mg(2+)</name>
        <dbReference type="ChEBI" id="CHEBI:18420"/>
    </cofactor>
</comment>
<comment type="caution">
    <text evidence="7">The sequence shown here is derived from an EMBL/GenBank/DDBJ whole genome shotgun (WGS) entry which is preliminary data.</text>
</comment>
<dbReference type="Pfam" id="PF04794">
    <property type="entry name" value="YdjC"/>
    <property type="match status" value="1"/>
</dbReference>
<dbReference type="PANTHER" id="PTHR31609:SF1">
    <property type="entry name" value="CARBOHYDRATE DEACETYLASE"/>
    <property type="match status" value="1"/>
</dbReference>
<keyword evidence="8" id="KW-1185">Reference proteome</keyword>
<dbReference type="Proteomes" id="UP000472573">
    <property type="component" value="Unassembled WGS sequence"/>
</dbReference>
<dbReference type="GO" id="GO:0016787">
    <property type="term" value="F:hydrolase activity"/>
    <property type="evidence" value="ECO:0007669"/>
    <property type="project" value="UniProtKB-KW"/>
</dbReference>
<protein>
    <submittedName>
        <fullName evidence="7">ChbG/HpnK family deacetylase</fullName>
    </submittedName>
</protein>
<evidence type="ECO:0000256" key="5">
    <source>
        <dbReference type="ARBA" id="ARBA00023277"/>
    </source>
</evidence>
<dbReference type="Proteomes" id="UP000743107">
    <property type="component" value="Unassembled WGS sequence"/>
</dbReference>
<evidence type="ECO:0000313" key="8">
    <source>
        <dbReference type="Proteomes" id="UP000472573"/>
    </source>
</evidence>
<keyword evidence="5" id="KW-0119">Carbohydrate metabolism</keyword>
<evidence type="ECO:0000256" key="4">
    <source>
        <dbReference type="ARBA" id="ARBA00022842"/>
    </source>
</evidence>
<evidence type="ECO:0000313" key="6">
    <source>
        <dbReference type="EMBL" id="KAF0414241.1"/>
    </source>
</evidence>
<reference evidence="8" key="3">
    <citation type="submission" date="2020-03" db="EMBL/GenBank/DDBJ databases">
        <title>SpeciesPrimer: A bioinformatics pipeline dedicated to the design of qPCR primers for the quantification of bacterial species.</title>
        <authorList>
            <person name="Dreier M."/>
            <person name="Berthoud H."/>
            <person name="Shani N."/>
            <person name="Wechsler D."/>
            <person name="Junier P."/>
        </authorList>
    </citation>
    <scope>NUCLEOTIDE SEQUENCE [LARGE SCALE GENOMIC DNA]</scope>
    <source>
        <strain evidence="8">FAM13073</strain>
    </source>
</reference>
<evidence type="ECO:0000256" key="3">
    <source>
        <dbReference type="ARBA" id="ARBA00022801"/>
    </source>
</evidence>
<organism evidence="7 9">
    <name type="scientific">Pediococcus pentosaceus</name>
    <dbReference type="NCBI Taxonomy" id="1255"/>
    <lineage>
        <taxon>Bacteria</taxon>
        <taxon>Bacillati</taxon>
        <taxon>Bacillota</taxon>
        <taxon>Bacilli</taxon>
        <taxon>Lactobacillales</taxon>
        <taxon>Lactobacillaceae</taxon>
        <taxon>Pediococcus</taxon>
    </lineage>
</organism>
<evidence type="ECO:0000313" key="9">
    <source>
        <dbReference type="Proteomes" id="UP000743107"/>
    </source>
</evidence>
<reference evidence="6 8" key="1">
    <citation type="submission" date="2019-10" db="EMBL/GenBank/DDBJ databases">
        <authorList>
            <person name="Irmler S."/>
            <person name="Berthoud H."/>
            <person name="Roetschi A."/>
            <person name="Arias E."/>
            <person name="Shani N."/>
            <person name="Wuethrich D."/>
            <person name="Bruggmann R."/>
        </authorList>
    </citation>
    <scope>NUCLEOTIDE SEQUENCE [LARGE SCALE GENOMIC DNA]</scope>
    <source>
        <strain evidence="6 8">FAM13073</strain>
    </source>
</reference>
<dbReference type="RefSeq" id="WP_138428186.1">
    <property type="nucleotide sequence ID" value="NZ_CP023655.1"/>
</dbReference>
<evidence type="ECO:0000256" key="1">
    <source>
        <dbReference type="ARBA" id="ARBA00001946"/>
    </source>
</evidence>
<evidence type="ECO:0000256" key="2">
    <source>
        <dbReference type="ARBA" id="ARBA00022723"/>
    </source>
</evidence>
<keyword evidence="2" id="KW-0479">Metal-binding</keyword>
<dbReference type="SUPFAM" id="SSF88713">
    <property type="entry name" value="Glycoside hydrolase/deacetylase"/>
    <property type="match status" value="1"/>
</dbReference>
<dbReference type="Gene3D" id="3.20.20.370">
    <property type="entry name" value="Glycoside hydrolase/deacetylase"/>
    <property type="match status" value="1"/>
</dbReference>
<sequence length="252" mass="28573">METKLIIRADDLGYSDAVNIGIERSVHKGIINNVGVMVNMPTTLDGLSMIRDTKVCLGLHVVISSGRPLLNPKFIPSIVDDDGAFLSSADYRKAPNDFVNLDEVILEIEAQYQKFIELVGRKPDYFEGHAVVSDNFFKGLLVVAKCHQLNLLQVTLNSGRPSLLFKGHSLHVFMEGMNKDYNPYQTLKRAVLSSCDEEYPMMICHPGYLDDYLLKHSSLTTPRTKEVEMLTDPQVRAWLYQHQVRLIKYNEI</sequence>
<reference evidence="6" key="2">
    <citation type="submission" date="2019-12" db="EMBL/GenBank/DDBJ databases">
        <title>SpeciesPrimer: A bioinformatics pipeline dedicated to the design of qPCR primers for the quantification of bacterial species.</title>
        <authorList>
            <person name="Dreier M."/>
            <person name="Berthoud H."/>
            <person name="Shani N."/>
            <person name="Wechsler D."/>
            <person name="Junier P."/>
        </authorList>
    </citation>
    <scope>NUCLEOTIDE SEQUENCE</scope>
    <source>
        <strain evidence="6">FAM13073</strain>
    </source>
</reference>
<proteinExistence type="predicted"/>
<accession>A0A6L5A481</accession>
<dbReference type="CDD" id="cd10805">
    <property type="entry name" value="YdjC_like_1"/>
    <property type="match status" value="1"/>
</dbReference>
<dbReference type="EMBL" id="JADOFV010000002">
    <property type="protein sequence ID" value="MBF7127143.1"/>
    <property type="molecule type" value="Genomic_DNA"/>
</dbReference>
<reference evidence="7" key="4">
    <citation type="submission" date="2020-11" db="EMBL/GenBank/DDBJ databases">
        <title>Antibiotic susceptibility profiles of Pediococcus pentosaceus from various origins and their implications for the safety assessment of strains with food-technology applications.</title>
        <authorList>
            <person name="Shani N."/>
            <person name="Oberhaensli S."/>
            <person name="Arias E."/>
        </authorList>
    </citation>
    <scope>NUCLEOTIDE SEQUENCE</scope>
    <source>
        <strain evidence="7">FAM 19164</strain>
    </source>
</reference>